<dbReference type="Proteomes" id="UP001162131">
    <property type="component" value="Unassembled WGS sequence"/>
</dbReference>
<evidence type="ECO:0000256" key="1">
    <source>
        <dbReference type="SAM" id="Coils"/>
    </source>
</evidence>
<feature type="coiled-coil region" evidence="1">
    <location>
        <begin position="77"/>
        <end position="220"/>
    </location>
</feature>
<keyword evidence="1" id="KW-0175">Coiled coil</keyword>
<dbReference type="EMBL" id="CAJZBQ010000011">
    <property type="protein sequence ID" value="CAG9314266.1"/>
    <property type="molecule type" value="Genomic_DNA"/>
</dbReference>
<sequence length="515" mass="60287">MVTNYLSNILSSIKSKAKTQESVQGSLSSSALKIISHIKQASIPFSKSPDDLQTVINNLLSKINSSNVDENVRQAKLKEIKKQKELLEAKLSSIEESISTLDNIGSIQNENKLNKPNLQNARTRQEYLENERKKAEEAAQKIKAYYKEQKERAKKKQQEQSKLMMILEEESEAKKQEMEELKAKKEQEYYEKLEKMKELKAKRQQEIDEIRRRNNDYESIKGVKPLYVKLEEKFKCEYELPELEKRKSELAKRKLVNRSINQEKIIEHMKWYDVLRDEHTKRNEEALNSRKIENKVRSSSCTWNAKILEQEKQLKEAQNAANIERLQKIEKRLRYAELIKEMFMPTVDKTKQLELQERLEKMKNPARHHRILSEINQRSESFVELEKKKIKPRKIQSQSKTVETPKVAKKINYLEEKRKLREENEKNMPVEEIKANWDDVLSMSVSDTEKVKIISEKVSKLEKQAILKEHLVSSTNPMNIKALAQQENIDNLLVGSIKAKLAVFSHAVNKSVTSD</sequence>
<keyword evidence="3" id="KW-1185">Reference proteome</keyword>
<evidence type="ECO:0000313" key="3">
    <source>
        <dbReference type="Proteomes" id="UP001162131"/>
    </source>
</evidence>
<dbReference type="AlphaFoldDB" id="A0AAU9IKH4"/>
<gene>
    <name evidence="2" type="ORF">BSTOLATCC_MIC10061</name>
</gene>
<evidence type="ECO:0000313" key="2">
    <source>
        <dbReference type="EMBL" id="CAG9314266.1"/>
    </source>
</evidence>
<accession>A0AAU9IKH4</accession>
<proteinExistence type="predicted"/>
<protein>
    <submittedName>
        <fullName evidence="2">Uncharacterized protein</fullName>
    </submittedName>
</protein>
<name>A0AAU9IKH4_9CILI</name>
<comment type="caution">
    <text evidence="2">The sequence shown here is derived from an EMBL/GenBank/DDBJ whole genome shotgun (WGS) entry which is preliminary data.</text>
</comment>
<organism evidence="2 3">
    <name type="scientific">Blepharisma stoltei</name>
    <dbReference type="NCBI Taxonomy" id="1481888"/>
    <lineage>
        <taxon>Eukaryota</taxon>
        <taxon>Sar</taxon>
        <taxon>Alveolata</taxon>
        <taxon>Ciliophora</taxon>
        <taxon>Postciliodesmatophora</taxon>
        <taxon>Heterotrichea</taxon>
        <taxon>Heterotrichida</taxon>
        <taxon>Blepharismidae</taxon>
        <taxon>Blepharisma</taxon>
    </lineage>
</organism>
<reference evidence="2" key="1">
    <citation type="submission" date="2021-09" db="EMBL/GenBank/DDBJ databases">
        <authorList>
            <consortium name="AG Swart"/>
            <person name="Singh M."/>
            <person name="Singh A."/>
            <person name="Seah K."/>
            <person name="Emmerich C."/>
        </authorList>
    </citation>
    <scope>NUCLEOTIDE SEQUENCE</scope>
    <source>
        <strain evidence="2">ATCC30299</strain>
    </source>
</reference>